<evidence type="ECO:0000313" key="1">
    <source>
        <dbReference type="EMBL" id="SHH91964.1"/>
    </source>
</evidence>
<dbReference type="SUPFAM" id="SSF47240">
    <property type="entry name" value="Ferritin-like"/>
    <property type="match status" value="1"/>
</dbReference>
<keyword evidence="2" id="KW-1185">Reference proteome</keyword>
<sequence length="169" mass="19123">MERDNDQFDRAKFDAVWRRVMPEMADAVPEQKPAVKRTEPDENERLRAFMDDESCDAQLYCLLANKCSGNARQTLMRISCDERHHLKKLRAKYFIRTGETYTPPSTCPLICAVPDALRRKYSDEKAGAAAYRAAAGATPDADLKDTYLALSEDEARHAGIIGCLIENMF</sequence>
<dbReference type="Proteomes" id="UP000183995">
    <property type="component" value="Unassembled WGS sequence"/>
</dbReference>
<proteinExistence type="predicted"/>
<name>A0A1M5WXS5_9FIRM</name>
<gene>
    <name evidence="1" type="ORF">SAMN02745823_01433</name>
</gene>
<dbReference type="InterPro" id="IPR009078">
    <property type="entry name" value="Ferritin-like_SF"/>
</dbReference>
<dbReference type="OrthoDB" id="1851240at2"/>
<protein>
    <submittedName>
        <fullName evidence="1">Ferritin-like domain-containing protein</fullName>
    </submittedName>
</protein>
<accession>A0A1M5WXS5</accession>
<evidence type="ECO:0000313" key="2">
    <source>
        <dbReference type="Proteomes" id="UP000183995"/>
    </source>
</evidence>
<dbReference type="EMBL" id="FQXV01000004">
    <property type="protein sequence ID" value="SHH91964.1"/>
    <property type="molecule type" value="Genomic_DNA"/>
</dbReference>
<dbReference type="STRING" id="1123282.SAMN02745823_01433"/>
<organism evidence="1 2">
    <name type="scientific">Sporobacter termitidis DSM 10068</name>
    <dbReference type="NCBI Taxonomy" id="1123282"/>
    <lineage>
        <taxon>Bacteria</taxon>
        <taxon>Bacillati</taxon>
        <taxon>Bacillota</taxon>
        <taxon>Clostridia</taxon>
        <taxon>Eubacteriales</taxon>
        <taxon>Oscillospiraceae</taxon>
        <taxon>Sporobacter</taxon>
    </lineage>
</organism>
<dbReference type="Pfam" id="PF13668">
    <property type="entry name" value="Ferritin_2"/>
    <property type="match status" value="1"/>
</dbReference>
<dbReference type="AlphaFoldDB" id="A0A1M5WXS5"/>
<reference evidence="1 2" key="1">
    <citation type="submission" date="2016-11" db="EMBL/GenBank/DDBJ databases">
        <authorList>
            <person name="Jaros S."/>
            <person name="Januszkiewicz K."/>
            <person name="Wedrychowicz H."/>
        </authorList>
    </citation>
    <scope>NUCLEOTIDE SEQUENCE [LARGE SCALE GENOMIC DNA]</scope>
    <source>
        <strain evidence="1 2">DSM 10068</strain>
    </source>
</reference>
<dbReference type="RefSeq" id="WP_073077189.1">
    <property type="nucleotide sequence ID" value="NZ_FQXV01000004.1"/>
</dbReference>